<accession>A0A507FP63</accession>
<evidence type="ECO:0000313" key="3">
    <source>
        <dbReference type="Proteomes" id="UP000320333"/>
    </source>
</evidence>
<organism evidence="2 3">
    <name type="scientific">Chytriomyces confervae</name>
    <dbReference type="NCBI Taxonomy" id="246404"/>
    <lineage>
        <taxon>Eukaryota</taxon>
        <taxon>Fungi</taxon>
        <taxon>Fungi incertae sedis</taxon>
        <taxon>Chytridiomycota</taxon>
        <taxon>Chytridiomycota incertae sedis</taxon>
        <taxon>Chytridiomycetes</taxon>
        <taxon>Chytridiales</taxon>
        <taxon>Chytriomycetaceae</taxon>
        <taxon>Chytriomyces</taxon>
    </lineage>
</organism>
<dbReference type="AlphaFoldDB" id="A0A507FP63"/>
<evidence type="ECO:0000256" key="1">
    <source>
        <dbReference type="ARBA" id="ARBA00009003"/>
    </source>
</evidence>
<name>A0A507FP63_9FUNG</name>
<dbReference type="Proteomes" id="UP000320333">
    <property type="component" value="Unassembled WGS sequence"/>
</dbReference>
<dbReference type="InterPro" id="IPR029044">
    <property type="entry name" value="Nucleotide-diphossugar_trans"/>
</dbReference>
<dbReference type="SUPFAM" id="SSF53448">
    <property type="entry name" value="Nucleotide-diphospho-sugar transferases"/>
    <property type="match status" value="1"/>
</dbReference>
<gene>
    <name evidence="2" type="ORF">CcCBS67573_g01890</name>
</gene>
<dbReference type="InterPro" id="IPR039367">
    <property type="entry name" value="Och1-like"/>
</dbReference>
<protein>
    <recommendedName>
        <fullName evidence="4">Alpha 1,4-glycosyltransferase domain-containing protein</fullName>
    </recommendedName>
</protein>
<dbReference type="PANTHER" id="PTHR31834">
    <property type="entry name" value="INITIATION-SPECIFIC ALPHA-1,6-MANNOSYLTRANSFERASE"/>
    <property type="match status" value="1"/>
</dbReference>
<dbReference type="GO" id="GO:0000009">
    <property type="term" value="F:alpha-1,6-mannosyltransferase activity"/>
    <property type="evidence" value="ECO:0007669"/>
    <property type="project" value="InterPro"/>
</dbReference>
<dbReference type="PANTHER" id="PTHR31834:SF1">
    <property type="entry name" value="INITIATION-SPECIFIC ALPHA-1,6-MANNOSYLTRANSFERASE"/>
    <property type="match status" value="1"/>
</dbReference>
<proteinExistence type="inferred from homology"/>
<dbReference type="Gene3D" id="3.90.550.20">
    <property type="match status" value="1"/>
</dbReference>
<dbReference type="OrthoDB" id="409543at2759"/>
<comment type="similarity">
    <text evidence="1">Belongs to the glycosyltransferase 32 family.</text>
</comment>
<reference evidence="2 3" key="1">
    <citation type="journal article" date="2019" name="Sci. Rep.">
        <title>Comparative genomics of chytrid fungi reveal insights into the obligate biotrophic and pathogenic lifestyle of Synchytrium endobioticum.</title>
        <authorList>
            <person name="van de Vossenberg B.T.L.H."/>
            <person name="Warris S."/>
            <person name="Nguyen H.D.T."/>
            <person name="van Gent-Pelzer M.P.E."/>
            <person name="Joly D.L."/>
            <person name="van de Geest H.C."/>
            <person name="Bonants P.J.M."/>
            <person name="Smith D.S."/>
            <person name="Levesque C.A."/>
            <person name="van der Lee T.A.J."/>
        </authorList>
    </citation>
    <scope>NUCLEOTIDE SEQUENCE [LARGE SCALE GENOMIC DNA]</scope>
    <source>
        <strain evidence="2 3">CBS 675.73</strain>
    </source>
</reference>
<evidence type="ECO:0000313" key="2">
    <source>
        <dbReference type="EMBL" id="TPX76817.1"/>
    </source>
</evidence>
<dbReference type="GO" id="GO:0006487">
    <property type="term" value="P:protein N-linked glycosylation"/>
    <property type="evidence" value="ECO:0007669"/>
    <property type="project" value="TreeGrafter"/>
</dbReference>
<comment type="caution">
    <text evidence="2">The sequence shown here is derived from an EMBL/GenBank/DDBJ whole genome shotgun (WGS) entry which is preliminary data.</text>
</comment>
<dbReference type="Pfam" id="PF04488">
    <property type="entry name" value="Gly_transf_sug"/>
    <property type="match status" value="1"/>
</dbReference>
<dbReference type="EMBL" id="QEAP01000035">
    <property type="protein sequence ID" value="TPX76817.1"/>
    <property type="molecule type" value="Genomic_DNA"/>
</dbReference>
<dbReference type="InterPro" id="IPR007577">
    <property type="entry name" value="GlycoTrfase_DXD_sugar-bd_CS"/>
</dbReference>
<dbReference type="GO" id="GO:0000136">
    <property type="term" value="C:mannan polymerase complex"/>
    <property type="evidence" value="ECO:0007669"/>
    <property type="project" value="TreeGrafter"/>
</dbReference>
<sequence length="317" mass="37047">MSQAQVDRIWSAWRKEGKDRIFHSQFKPKPERAVENMTMYEYKYFSSGSRYLAWKTRIPTTIHQTYKTAARDKIEPSRLAYMDTWITMNRGFQYRLWTDSEMWSFVTTFYPRRIQKAYDKLPMIVQKSDFFRYLVLYKYGGYYTDTDTRCARHVNWWRMDHETDDVEFIAGLEWYIAPPDFPDTPISITNWAFASAPGHVVLNRTVEAITHRVLTATAKELRDVTNVVEVTGPLQFTKIILQYLSDKGWGYATLQAALKEGEAVFFKEGGVLLLPPVAFNPGSFQPNTTVRDVRTVLYHEFAGNTGWKKEVGKSSWI</sequence>
<keyword evidence="3" id="KW-1185">Reference proteome</keyword>
<evidence type="ECO:0008006" key="4">
    <source>
        <dbReference type="Google" id="ProtNLM"/>
    </source>
</evidence>